<dbReference type="SMART" id="SM00073">
    <property type="entry name" value="HPT"/>
    <property type="match status" value="1"/>
</dbReference>
<dbReference type="PANTHER" id="PTHR45339">
    <property type="entry name" value="HYBRID SIGNAL TRANSDUCTION HISTIDINE KINASE J"/>
    <property type="match status" value="1"/>
</dbReference>
<feature type="modified residue" description="4-aspartylphosphate" evidence="11">
    <location>
        <position position="196"/>
    </location>
</feature>
<evidence type="ECO:0000256" key="7">
    <source>
        <dbReference type="ARBA" id="ARBA00022989"/>
    </source>
</evidence>
<dbReference type="Pfam" id="PF00072">
    <property type="entry name" value="Response_reg"/>
    <property type="match status" value="2"/>
</dbReference>
<dbReference type="Gene3D" id="1.20.120.160">
    <property type="entry name" value="HPT domain"/>
    <property type="match status" value="1"/>
</dbReference>
<dbReference type="SUPFAM" id="SSF47226">
    <property type="entry name" value="Histidine-containing phosphotransfer domain, HPT domain"/>
    <property type="match status" value="1"/>
</dbReference>
<evidence type="ECO:0000256" key="3">
    <source>
        <dbReference type="ARBA" id="ARBA00022553"/>
    </source>
</evidence>
<dbReference type="PROSITE" id="PS50894">
    <property type="entry name" value="HPT"/>
    <property type="match status" value="1"/>
</dbReference>
<dbReference type="SUPFAM" id="SSF52172">
    <property type="entry name" value="CheY-like"/>
    <property type="match status" value="2"/>
</dbReference>
<keyword evidence="6" id="KW-0067">ATP-binding</keyword>
<keyword evidence="3 11" id="KW-0597">Phosphoprotein</keyword>
<proteinExistence type="predicted"/>
<protein>
    <submittedName>
        <fullName evidence="14">Response regulator</fullName>
    </submittedName>
</protein>
<feature type="domain" description="Response regulatory" evidence="12">
    <location>
        <begin position="147"/>
        <end position="263"/>
    </location>
</feature>
<evidence type="ECO:0000256" key="5">
    <source>
        <dbReference type="ARBA" id="ARBA00022741"/>
    </source>
</evidence>
<keyword evidence="9" id="KW-0472">Membrane</keyword>
<comment type="subcellular location">
    <subcellularLocation>
        <location evidence="1">Cell membrane</location>
        <topology evidence="1">Multi-pass membrane protein</topology>
    </subcellularLocation>
</comment>
<name>A0ABV6YR09_UNCC1</name>
<evidence type="ECO:0000313" key="15">
    <source>
        <dbReference type="Proteomes" id="UP001594351"/>
    </source>
</evidence>
<keyword evidence="2" id="KW-1003">Cell membrane</keyword>
<dbReference type="InterPro" id="IPR008207">
    <property type="entry name" value="Sig_transdc_His_kin_Hpt_dom"/>
</dbReference>
<feature type="domain" description="HPt" evidence="13">
    <location>
        <begin position="305"/>
        <end position="405"/>
    </location>
</feature>
<keyword evidence="7" id="KW-1133">Transmembrane helix</keyword>
<feature type="domain" description="Response regulatory" evidence="12">
    <location>
        <begin position="1"/>
        <end position="121"/>
    </location>
</feature>
<dbReference type="InterPro" id="IPR036641">
    <property type="entry name" value="HPT_dom_sf"/>
</dbReference>
<evidence type="ECO:0000259" key="12">
    <source>
        <dbReference type="PROSITE" id="PS50110"/>
    </source>
</evidence>
<evidence type="ECO:0000313" key="14">
    <source>
        <dbReference type="EMBL" id="MFC1848634.1"/>
    </source>
</evidence>
<evidence type="ECO:0000256" key="6">
    <source>
        <dbReference type="ARBA" id="ARBA00022840"/>
    </source>
</evidence>
<comment type="caution">
    <text evidence="14">The sequence shown here is derived from an EMBL/GenBank/DDBJ whole genome shotgun (WGS) entry which is preliminary data.</text>
</comment>
<organism evidence="14 15">
    <name type="scientific">candidate division CSSED10-310 bacterium</name>
    <dbReference type="NCBI Taxonomy" id="2855610"/>
    <lineage>
        <taxon>Bacteria</taxon>
        <taxon>Bacteria division CSSED10-310</taxon>
    </lineage>
</organism>
<keyword evidence="4" id="KW-0812">Transmembrane</keyword>
<dbReference type="CDD" id="cd00088">
    <property type="entry name" value="HPT"/>
    <property type="match status" value="1"/>
</dbReference>
<evidence type="ECO:0000256" key="9">
    <source>
        <dbReference type="ARBA" id="ARBA00023136"/>
    </source>
</evidence>
<evidence type="ECO:0000256" key="10">
    <source>
        <dbReference type="PROSITE-ProRule" id="PRU00110"/>
    </source>
</evidence>
<dbReference type="InterPro" id="IPR001789">
    <property type="entry name" value="Sig_transdc_resp-reg_receiver"/>
</dbReference>
<dbReference type="Gene3D" id="3.40.50.2300">
    <property type="match status" value="2"/>
</dbReference>
<dbReference type="CDD" id="cd17546">
    <property type="entry name" value="REC_hyHK_CKI1_RcsC-like"/>
    <property type="match status" value="2"/>
</dbReference>
<evidence type="ECO:0000259" key="13">
    <source>
        <dbReference type="PROSITE" id="PS50894"/>
    </source>
</evidence>
<dbReference type="Proteomes" id="UP001594351">
    <property type="component" value="Unassembled WGS sequence"/>
</dbReference>
<reference evidence="14 15" key="1">
    <citation type="submission" date="2024-09" db="EMBL/GenBank/DDBJ databases">
        <title>Laminarin stimulates single cell rates of sulfate reduction while oxygen inhibits transcriptomic activity in coastal marine sediment.</title>
        <authorList>
            <person name="Lindsay M."/>
            <person name="Orcutt B."/>
            <person name="Emerson D."/>
            <person name="Stepanauskas R."/>
            <person name="D'Angelo T."/>
        </authorList>
    </citation>
    <scope>NUCLEOTIDE SEQUENCE [LARGE SCALE GENOMIC DNA]</scope>
    <source>
        <strain evidence="14">SAG AM-311-K15</strain>
    </source>
</reference>
<keyword evidence="15" id="KW-1185">Reference proteome</keyword>
<evidence type="ECO:0000256" key="2">
    <source>
        <dbReference type="ARBA" id="ARBA00022475"/>
    </source>
</evidence>
<dbReference type="EMBL" id="JBHPBY010000002">
    <property type="protein sequence ID" value="MFC1848634.1"/>
    <property type="molecule type" value="Genomic_DNA"/>
</dbReference>
<dbReference type="SMART" id="SM00448">
    <property type="entry name" value="REC"/>
    <property type="match status" value="2"/>
</dbReference>
<evidence type="ECO:0000256" key="11">
    <source>
        <dbReference type="PROSITE-ProRule" id="PRU00169"/>
    </source>
</evidence>
<gene>
    <name evidence="14" type="ORF">ACFL27_00355</name>
</gene>
<accession>A0ABV6YR09</accession>
<dbReference type="PANTHER" id="PTHR45339:SF1">
    <property type="entry name" value="HYBRID SIGNAL TRANSDUCTION HISTIDINE KINASE J"/>
    <property type="match status" value="1"/>
</dbReference>
<sequence>MLVVDDNQSSRDILRTLLQSLDCEVTSVSSGDAALVKLTRDREILSYELVLIDWKMPGMDGLELSKRIRNDPRLTQLPVVIMVSTYELEQAKKQAPHLHINAFLTKPVYQTHLLHTIMTALGQEVDLPAGEKTAEDVKPHEQLREANVLLVEDNPINQQVATEILKSADMIVSVAENGLAAIEALKEEKFDVVLMDVQMPVMDGLEATRLIRENPSHVDLPIIAMTAQAMKGDREKCHNAGMNDYVTKPIDTVQLFTTLSRWVRSVTIRLKDSDGREEQKSAADEFPDNLPGIDVKEGLKRLADNRTVYQKILRDFSTEYENEVNKIKELLQSKDWSNAQRRAHTLKGVSGNIAASDLFTASSELEEALIQRDEKLIDHSIEHVRNALDKVLESIRKLKVVTTKESKEANNAEDDPVVDETAVIKIVSQLRILLKKNNPEAEACLISLQKQLGHDRYHNELKQLAANIQNYDFVSARKNLASLTELLNISL</sequence>
<dbReference type="InterPro" id="IPR011006">
    <property type="entry name" value="CheY-like_superfamily"/>
</dbReference>
<feature type="modified residue" description="4-aspartylphosphate" evidence="11">
    <location>
        <position position="53"/>
    </location>
</feature>
<dbReference type="PROSITE" id="PS50110">
    <property type="entry name" value="RESPONSE_REGULATORY"/>
    <property type="match status" value="2"/>
</dbReference>
<evidence type="ECO:0000256" key="1">
    <source>
        <dbReference type="ARBA" id="ARBA00004651"/>
    </source>
</evidence>
<evidence type="ECO:0000256" key="8">
    <source>
        <dbReference type="ARBA" id="ARBA00023012"/>
    </source>
</evidence>
<dbReference type="Pfam" id="PF01627">
    <property type="entry name" value="Hpt"/>
    <property type="match status" value="1"/>
</dbReference>
<feature type="modified residue" description="Phosphohistidine" evidence="10">
    <location>
        <position position="344"/>
    </location>
</feature>
<keyword evidence="8" id="KW-0902">Two-component regulatory system</keyword>
<keyword evidence="5" id="KW-0547">Nucleotide-binding</keyword>
<evidence type="ECO:0000256" key="4">
    <source>
        <dbReference type="ARBA" id="ARBA00022692"/>
    </source>
</evidence>